<name>A0A1I2QPT0_9HYPH</name>
<evidence type="ECO:0000313" key="1">
    <source>
        <dbReference type="EMBL" id="SFG29673.1"/>
    </source>
</evidence>
<keyword evidence="2" id="KW-1185">Reference proteome</keyword>
<dbReference type="OrthoDB" id="7216696at2"/>
<protein>
    <submittedName>
        <fullName evidence="1">Multidrug efflux pump subunit AcrA (Membrane-fusion protein)</fullName>
    </submittedName>
</protein>
<evidence type="ECO:0000313" key="2">
    <source>
        <dbReference type="Proteomes" id="UP000199229"/>
    </source>
</evidence>
<proteinExistence type="predicted"/>
<dbReference type="Proteomes" id="UP000199229">
    <property type="component" value="Unassembled WGS sequence"/>
</dbReference>
<dbReference type="STRING" id="582675.SAMN05192565_101253"/>
<accession>A0A1I2QPT0</accession>
<dbReference type="RefSeq" id="WP_091968109.1">
    <property type="nucleotide sequence ID" value="NZ_FOPM01000001.1"/>
</dbReference>
<gene>
    <name evidence="1" type="ORF">SAMN05192565_101253</name>
</gene>
<organism evidence="1 2">
    <name type="scientific">Methylobacterium gossipiicola</name>
    <dbReference type="NCBI Taxonomy" id="582675"/>
    <lineage>
        <taxon>Bacteria</taxon>
        <taxon>Pseudomonadati</taxon>
        <taxon>Pseudomonadota</taxon>
        <taxon>Alphaproteobacteria</taxon>
        <taxon>Hyphomicrobiales</taxon>
        <taxon>Methylobacteriaceae</taxon>
        <taxon>Methylobacterium</taxon>
    </lineage>
</organism>
<sequence>MRGRAILSIGLALAVGAVLGMGLLCALILTQAGTALSGGVGPAMTELRHRFFASPMAAERGPGPVQGRAAMPPDGEGGRSVVRLSDAARARIGIETARRTRQPHAVEIQAYGTVIDLARVTDLTNSYAGAVAALQAAKARAEVSGSAARRAKSLSAGVVTAAQIELTEGTAITDRSAVAVAESQVRTLAATAQQEWGPVIGKAIVERSPVVTRLIERIDFLVQVTLPPGETMKGPPATAFAEVPPQSARVPLRYVSPATRTDQRIQGVSFFYTVAGDSGLLPGMSTLAFLASDRETTGLSIPESAVVHWQGGAWFYRVAGDDAFVRHPLGADAPISSDTYIVDDLGPEAEIVVTGPQAILSEELRGQIQAGGDTDDD</sequence>
<reference evidence="2" key="1">
    <citation type="submission" date="2016-10" db="EMBL/GenBank/DDBJ databases">
        <authorList>
            <person name="Varghese N."/>
            <person name="Submissions S."/>
        </authorList>
    </citation>
    <scope>NUCLEOTIDE SEQUENCE [LARGE SCALE GENOMIC DNA]</scope>
    <source>
        <strain evidence="2">Gh-105</strain>
    </source>
</reference>
<dbReference type="AlphaFoldDB" id="A0A1I2QPT0"/>
<dbReference type="EMBL" id="FOPM01000001">
    <property type="protein sequence ID" value="SFG29673.1"/>
    <property type="molecule type" value="Genomic_DNA"/>
</dbReference>